<dbReference type="Gene3D" id="1.10.1510.10">
    <property type="entry name" value="Uncharacterised protein YqeY/AIM41 PF09424, N-terminal domain"/>
    <property type="match status" value="1"/>
</dbReference>
<dbReference type="PANTHER" id="PTHR28055:SF1">
    <property type="entry name" value="ALTERED INHERITANCE OF MITOCHONDRIA PROTEIN 41, MITOCHONDRIAL"/>
    <property type="match status" value="1"/>
</dbReference>
<dbReference type="InterPro" id="IPR042184">
    <property type="entry name" value="YqeY/Aim41_N"/>
</dbReference>
<dbReference type="InterPro" id="IPR023168">
    <property type="entry name" value="GatB_Yqey_C_2"/>
</dbReference>
<name>D3UIV5_HELM1</name>
<dbReference type="RefSeq" id="WP_013023499.1">
    <property type="nucleotide sequence ID" value="NC_013949.1"/>
</dbReference>
<evidence type="ECO:0000313" key="2">
    <source>
        <dbReference type="Proteomes" id="UP000001522"/>
    </source>
</evidence>
<reference evidence="1 2" key="1">
    <citation type="journal article" date="2010" name="BMC Genomics">
        <title>Comparative genomics and proteomics of Helicobacter mustelae, an ulcerogenic and carcinogenic gastric pathogen.</title>
        <authorList>
            <person name="O'Toole P.W."/>
            <person name="Snelling W.J."/>
            <person name="Canchaya C."/>
            <person name="Forde B.M."/>
            <person name="Hardie K.R."/>
            <person name="Josenhans C."/>
            <person name="Graham R.L.J."/>
            <person name="McMullan G."/>
            <person name="Parkhill J."/>
            <person name="Belda E."/>
            <person name="Bentley S.D."/>
        </authorList>
    </citation>
    <scope>NUCLEOTIDE SEQUENCE [LARGE SCALE GENOMIC DNA]</scope>
    <source>
        <strain evidence="2">ATCC 43772 / LMG 18044 / NCTC 12198 / 12198</strain>
    </source>
</reference>
<dbReference type="HOGENOM" id="CLU_079430_2_1_7"/>
<dbReference type="STRING" id="679897.HMU11750"/>
<dbReference type="GO" id="GO:0016884">
    <property type="term" value="F:carbon-nitrogen ligase activity, with glutamine as amido-N-donor"/>
    <property type="evidence" value="ECO:0007669"/>
    <property type="project" value="InterPro"/>
</dbReference>
<keyword evidence="2" id="KW-1185">Reference proteome</keyword>
<dbReference type="SUPFAM" id="SSF89095">
    <property type="entry name" value="GatB/YqeY motif"/>
    <property type="match status" value="1"/>
</dbReference>
<sequence length="147" mass="16707">MSKIKGQIQEDLKEAMKSGDHFKRDTLRLLNSAFKQVEVDQRIILRDEDVIKILKTAYKQRQDAASAYQNGGREDLFAKESKEMEIIASYLPRQLDDQEIKDALQIIIKNTGANGPKDMGKVMQETKNLSADGRRISAILKDLLAEK</sequence>
<protein>
    <submittedName>
        <fullName evidence="1">Putative GatB/Yqey family protein</fullName>
    </submittedName>
</protein>
<dbReference type="AlphaFoldDB" id="D3UIV5"/>
<accession>D3UIV5</accession>
<gene>
    <name evidence="1" type="ordered locus">HMU11750</name>
</gene>
<dbReference type="EMBL" id="FN555004">
    <property type="protein sequence ID" value="CBG40430.1"/>
    <property type="molecule type" value="Genomic_DNA"/>
</dbReference>
<dbReference type="PANTHER" id="PTHR28055">
    <property type="entry name" value="ALTERED INHERITANCE OF MITOCHONDRIA PROTEIN 41, MITOCHONDRIAL"/>
    <property type="match status" value="1"/>
</dbReference>
<dbReference type="eggNOG" id="COG1610">
    <property type="taxonomic scope" value="Bacteria"/>
</dbReference>
<dbReference type="Pfam" id="PF09424">
    <property type="entry name" value="YqeY"/>
    <property type="match status" value="1"/>
</dbReference>
<dbReference type="InterPro" id="IPR019004">
    <property type="entry name" value="YqeY/Aim41"/>
</dbReference>
<organism evidence="1 2">
    <name type="scientific">Helicobacter mustelae (strain ATCC 43772 / CCUG 25715 / CIP 103759 / LMG 18044 / NCTC 12198 / R85-136P)</name>
    <name type="common">Campylobacter mustelae</name>
    <dbReference type="NCBI Taxonomy" id="679897"/>
    <lineage>
        <taxon>Bacteria</taxon>
        <taxon>Pseudomonadati</taxon>
        <taxon>Campylobacterota</taxon>
        <taxon>Epsilonproteobacteria</taxon>
        <taxon>Campylobacterales</taxon>
        <taxon>Helicobacteraceae</taxon>
        <taxon>Helicobacter</taxon>
    </lineage>
</organism>
<dbReference type="Proteomes" id="UP000001522">
    <property type="component" value="Chromosome"/>
</dbReference>
<evidence type="ECO:0000313" key="1">
    <source>
        <dbReference type="EMBL" id="CBG40430.1"/>
    </source>
</evidence>
<dbReference type="InterPro" id="IPR003789">
    <property type="entry name" value="Asn/Gln_tRNA_amidoTrase-B-like"/>
</dbReference>
<dbReference type="Gene3D" id="1.10.10.410">
    <property type="match status" value="1"/>
</dbReference>
<proteinExistence type="predicted"/>
<dbReference type="KEGG" id="hms:HMU11750"/>